<gene>
    <name evidence="1" type="ORF">Ddye_001614</name>
</gene>
<comment type="caution">
    <text evidence="1">The sequence shown here is derived from an EMBL/GenBank/DDBJ whole genome shotgun (WGS) entry which is preliminary data.</text>
</comment>
<dbReference type="AlphaFoldDB" id="A0AAE0CTJ4"/>
<evidence type="ECO:0008006" key="3">
    <source>
        <dbReference type="Google" id="ProtNLM"/>
    </source>
</evidence>
<keyword evidence="2" id="KW-1185">Reference proteome</keyword>
<dbReference type="EMBL" id="JANJYI010000001">
    <property type="protein sequence ID" value="KAK2663040.1"/>
    <property type="molecule type" value="Genomic_DNA"/>
</dbReference>
<name>A0AAE0CTJ4_9ROSI</name>
<organism evidence="1 2">
    <name type="scientific">Dipteronia dyeriana</name>
    <dbReference type="NCBI Taxonomy" id="168575"/>
    <lineage>
        <taxon>Eukaryota</taxon>
        <taxon>Viridiplantae</taxon>
        <taxon>Streptophyta</taxon>
        <taxon>Embryophyta</taxon>
        <taxon>Tracheophyta</taxon>
        <taxon>Spermatophyta</taxon>
        <taxon>Magnoliopsida</taxon>
        <taxon>eudicotyledons</taxon>
        <taxon>Gunneridae</taxon>
        <taxon>Pentapetalae</taxon>
        <taxon>rosids</taxon>
        <taxon>malvids</taxon>
        <taxon>Sapindales</taxon>
        <taxon>Sapindaceae</taxon>
        <taxon>Hippocastanoideae</taxon>
        <taxon>Acereae</taxon>
        <taxon>Dipteronia</taxon>
    </lineage>
</organism>
<evidence type="ECO:0000313" key="1">
    <source>
        <dbReference type="EMBL" id="KAK2663040.1"/>
    </source>
</evidence>
<dbReference type="InterPro" id="IPR029058">
    <property type="entry name" value="AB_hydrolase_fold"/>
</dbReference>
<proteinExistence type="predicted"/>
<dbReference type="Proteomes" id="UP001280121">
    <property type="component" value="Unassembled WGS sequence"/>
</dbReference>
<accession>A0AAE0CTJ4</accession>
<evidence type="ECO:0000313" key="2">
    <source>
        <dbReference type="Proteomes" id="UP001280121"/>
    </source>
</evidence>
<protein>
    <recommendedName>
        <fullName evidence="3">Alpha/beta hydrolase fold-3 domain-containing protein</fullName>
    </recommendedName>
</protein>
<dbReference type="InterPro" id="IPR050466">
    <property type="entry name" value="Carboxylest/Gibb_receptor"/>
</dbReference>
<dbReference type="PANTHER" id="PTHR23024:SF589">
    <property type="entry name" value="CARBOXYLESTERASE 17-RELATED"/>
    <property type="match status" value="1"/>
</dbReference>
<dbReference type="Gene3D" id="3.40.50.1820">
    <property type="entry name" value="alpha/beta hydrolase"/>
    <property type="match status" value="1"/>
</dbReference>
<dbReference type="PANTHER" id="PTHR23024">
    <property type="entry name" value="ARYLACETAMIDE DEACETYLASE"/>
    <property type="match status" value="1"/>
</dbReference>
<sequence length="120" mass="13063">MAAISVDPSSRLNNNLEQVSSSIKNNNHGVIVIEEVEGLIRVYKNGHVERPPAIPNVHCAVPSHLGVTARDISIDKYTNLWARIYVPSSSSSAKLPFLVYFHGSGFCIGSAAWRVVTMTS</sequence>
<dbReference type="SUPFAM" id="SSF53474">
    <property type="entry name" value="alpha/beta-Hydrolases"/>
    <property type="match status" value="1"/>
</dbReference>
<reference evidence="1" key="1">
    <citation type="journal article" date="2023" name="Plant J.">
        <title>Genome sequences and population genomics provide insights into the demographic history, inbreeding, and mutation load of two 'living fossil' tree species of Dipteronia.</title>
        <authorList>
            <person name="Feng Y."/>
            <person name="Comes H.P."/>
            <person name="Chen J."/>
            <person name="Zhu S."/>
            <person name="Lu R."/>
            <person name="Zhang X."/>
            <person name="Li P."/>
            <person name="Qiu J."/>
            <person name="Olsen K.M."/>
            <person name="Qiu Y."/>
        </authorList>
    </citation>
    <scope>NUCLEOTIDE SEQUENCE</scope>
    <source>
        <strain evidence="1">KIB01</strain>
    </source>
</reference>